<evidence type="ECO:0000313" key="4">
    <source>
        <dbReference type="EMBL" id="GJT33590.1"/>
    </source>
</evidence>
<feature type="compositionally biased region" description="Low complexity" evidence="2">
    <location>
        <begin position="60"/>
        <end position="85"/>
    </location>
</feature>
<dbReference type="Gene3D" id="2.40.70.10">
    <property type="entry name" value="Acid Proteases"/>
    <property type="match status" value="1"/>
</dbReference>
<dbReference type="InterPro" id="IPR001878">
    <property type="entry name" value="Znf_CCHC"/>
</dbReference>
<keyword evidence="4" id="KW-0808">Transferase</keyword>
<dbReference type="CDD" id="cd00303">
    <property type="entry name" value="retropepsin_like"/>
    <property type="match status" value="1"/>
</dbReference>
<dbReference type="PROSITE" id="PS50158">
    <property type="entry name" value="ZF_CCHC"/>
    <property type="match status" value="1"/>
</dbReference>
<comment type="caution">
    <text evidence="4">The sequence shown here is derived from an EMBL/GenBank/DDBJ whole genome shotgun (WGS) entry which is preliminary data.</text>
</comment>
<dbReference type="Pfam" id="PF08284">
    <property type="entry name" value="RVP_2"/>
    <property type="match status" value="1"/>
</dbReference>
<dbReference type="Gene3D" id="4.10.60.10">
    <property type="entry name" value="Zinc finger, CCHC-type"/>
    <property type="match status" value="1"/>
</dbReference>
<gene>
    <name evidence="4" type="ORF">Tco_0924009</name>
</gene>
<keyword evidence="4" id="KW-0548">Nucleotidyltransferase</keyword>
<organism evidence="4 5">
    <name type="scientific">Tanacetum coccineum</name>
    <dbReference type="NCBI Taxonomy" id="301880"/>
    <lineage>
        <taxon>Eukaryota</taxon>
        <taxon>Viridiplantae</taxon>
        <taxon>Streptophyta</taxon>
        <taxon>Embryophyta</taxon>
        <taxon>Tracheophyta</taxon>
        <taxon>Spermatophyta</taxon>
        <taxon>Magnoliopsida</taxon>
        <taxon>eudicotyledons</taxon>
        <taxon>Gunneridae</taxon>
        <taxon>Pentapetalae</taxon>
        <taxon>asterids</taxon>
        <taxon>campanulids</taxon>
        <taxon>Asterales</taxon>
        <taxon>Asteraceae</taxon>
        <taxon>Asteroideae</taxon>
        <taxon>Anthemideae</taxon>
        <taxon>Anthemidinae</taxon>
        <taxon>Tanacetum</taxon>
    </lineage>
</organism>
<accession>A0ABQ5D2L4</accession>
<reference evidence="4" key="2">
    <citation type="submission" date="2022-01" db="EMBL/GenBank/DDBJ databases">
        <authorList>
            <person name="Yamashiro T."/>
            <person name="Shiraishi A."/>
            <person name="Satake H."/>
            <person name="Nakayama K."/>
        </authorList>
    </citation>
    <scope>NUCLEOTIDE SEQUENCE</scope>
</reference>
<reference evidence="4" key="1">
    <citation type="journal article" date="2022" name="Int. J. Mol. Sci.">
        <title>Draft Genome of Tanacetum Coccineum: Genomic Comparison of Closely Related Tanacetum-Family Plants.</title>
        <authorList>
            <person name="Yamashiro T."/>
            <person name="Shiraishi A."/>
            <person name="Nakayama K."/>
            <person name="Satake H."/>
        </authorList>
    </citation>
    <scope>NUCLEOTIDE SEQUENCE</scope>
</reference>
<feature type="compositionally biased region" description="Basic and acidic residues" evidence="2">
    <location>
        <begin position="50"/>
        <end position="59"/>
    </location>
</feature>
<keyword evidence="5" id="KW-1185">Reference proteome</keyword>
<dbReference type="PANTHER" id="PTHR15503">
    <property type="entry name" value="LDOC1 RELATED"/>
    <property type="match status" value="1"/>
</dbReference>
<dbReference type="PANTHER" id="PTHR15503:SF45">
    <property type="entry name" value="RNA-DIRECTED DNA POLYMERASE HOMOLOG"/>
    <property type="match status" value="1"/>
</dbReference>
<keyword evidence="1" id="KW-0863">Zinc-finger</keyword>
<dbReference type="EMBL" id="BQNB010014891">
    <property type="protein sequence ID" value="GJT33590.1"/>
    <property type="molecule type" value="Genomic_DNA"/>
</dbReference>
<proteinExistence type="predicted"/>
<keyword evidence="4" id="KW-0695">RNA-directed DNA polymerase</keyword>
<feature type="domain" description="CCHC-type" evidence="3">
    <location>
        <begin position="133"/>
        <end position="149"/>
    </location>
</feature>
<dbReference type="InterPro" id="IPR032567">
    <property type="entry name" value="RTL1-rel"/>
</dbReference>
<dbReference type="SUPFAM" id="SSF50630">
    <property type="entry name" value="Acid proteases"/>
    <property type="match status" value="1"/>
</dbReference>
<evidence type="ECO:0000259" key="3">
    <source>
        <dbReference type="PROSITE" id="PS50158"/>
    </source>
</evidence>
<name>A0ABQ5D2L4_9ASTR</name>
<evidence type="ECO:0000256" key="1">
    <source>
        <dbReference type="PROSITE-ProRule" id="PRU00047"/>
    </source>
</evidence>
<keyword evidence="1" id="KW-0479">Metal-binding</keyword>
<evidence type="ECO:0000313" key="5">
    <source>
        <dbReference type="Proteomes" id="UP001151760"/>
    </source>
</evidence>
<protein>
    <submittedName>
        <fullName evidence="4">Reverse transcriptase domain-containing protein</fullName>
    </submittedName>
</protein>
<evidence type="ECO:0000256" key="2">
    <source>
        <dbReference type="SAM" id="MobiDB-lite"/>
    </source>
</evidence>
<sequence>MEVFIGGLPRSIEGNVTASKPQTLEEAITITQRLMDQVTKHNSMQRINDHKQNFDDRRNTINNNNYPNNRINNYQNNHNKNSNRNNDYRQHQNRRQETFRAYAATPTENNGYTRNHPLCKICMMHHTGPCTVKCQTCNRVGHLTRNCRNKGPATGSNQQPVSVIFYARGEKGHYNYQCSKENNNSHGRAYLLRDKNAHRDPNVVMGTFLLNQHLARVLFDSGADKSFVSISLASMLNIPPIILDTTYDIEMANGNLVGTNTVIQGCTLTLLNQPFKIDLMPIKLSSFDVVIGMDWLSKYHARIICDEKVIHIPIDGETLIIRVMEKKSDDKRLEDIPVVREFLEIFPEDLPGLPPVRQVEFQIDLIPGAAPVARAPYRLAPS</sequence>
<dbReference type="InterPro" id="IPR021109">
    <property type="entry name" value="Peptidase_aspartic_dom_sf"/>
</dbReference>
<dbReference type="Proteomes" id="UP001151760">
    <property type="component" value="Unassembled WGS sequence"/>
</dbReference>
<dbReference type="GO" id="GO:0003964">
    <property type="term" value="F:RNA-directed DNA polymerase activity"/>
    <property type="evidence" value="ECO:0007669"/>
    <property type="project" value="UniProtKB-KW"/>
</dbReference>
<feature type="region of interest" description="Disordered" evidence="2">
    <location>
        <begin position="50"/>
        <end position="93"/>
    </location>
</feature>
<keyword evidence="1" id="KW-0862">Zinc</keyword>